<evidence type="ECO:0000256" key="1">
    <source>
        <dbReference type="SAM" id="MobiDB-lite"/>
    </source>
</evidence>
<accession>A0ABV8FVV2</accession>
<comment type="caution">
    <text evidence="2">The sequence shown here is derived from an EMBL/GenBank/DDBJ whole genome shotgun (WGS) entry which is preliminary data.</text>
</comment>
<keyword evidence="3" id="KW-1185">Reference proteome</keyword>
<reference evidence="3" key="1">
    <citation type="journal article" date="2019" name="Int. J. Syst. Evol. Microbiol.">
        <title>The Global Catalogue of Microorganisms (GCM) 10K type strain sequencing project: providing services to taxonomists for standard genome sequencing and annotation.</title>
        <authorList>
            <consortium name="The Broad Institute Genomics Platform"/>
            <consortium name="The Broad Institute Genome Sequencing Center for Infectious Disease"/>
            <person name="Wu L."/>
            <person name="Ma J."/>
        </authorList>
    </citation>
    <scope>NUCLEOTIDE SEQUENCE [LARGE SCALE GENOMIC DNA]</scope>
    <source>
        <strain evidence="3">TBRC 1276</strain>
    </source>
</reference>
<gene>
    <name evidence="2" type="ORF">ACFOY2_00840</name>
</gene>
<proteinExistence type="predicted"/>
<evidence type="ECO:0000313" key="2">
    <source>
        <dbReference type="EMBL" id="MFC4005748.1"/>
    </source>
</evidence>
<organism evidence="2 3">
    <name type="scientific">Nonomuraea purpurea</name>
    <dbReference type="NCBI Taxonomy" id="1849276"/>
    <lineage>
        <taxon>Bacteria</taxon>
        <taxon>Bacillati</taxon>
        <taxon>Actinomycetota</taxon>
        <taxon>Actinomycetes</taxon>
        <taxon>Streptosporangiales</taxon>
        <taxon>Streptosporangiaceae</taxon>
        <taxon>Nonomuraea</taxon>
    </lineage>
</organism>
<name>A0ABV8FVV2_9ACTN</name>
<protein>
    <submittedName>
        <fullName evidence="2">Uncharacterized protein</fullName>
    </submittedName>
</protein>
<dbReference type="Proteomes" id="UP001595851">
    <property type="component" value="Unassembled WGS sequence"/>
</dbReference>
<dbReference type="RefSeq" id="WP_379525926.1">
    <property type="nucleotide sequence ID" value="NZ_JBHSBI010000001.1"/>
</dbReference>
<sequence>MHHDTYAVAVPFYDLWHLDGHVPAVREQLAPGEAVTSRFVYRVRQGEVLISEDEAPDGMQVWRLPKNWPLGGARVRTSRRPGPVNRRSVSLDRAQPRAVGGPSRAGRELLVV</sequence>
<dbReference type="EMBL" id="JBHSBI010000001">
    <property type="protein sequence ID" value="MFC4005748.1"/>
    <property type="molecule type" value="Genomic_DNA"/>
</dbReference>
<evidence type="ECO:0000313" key="3">
    <source>
        <dbReference type="Proteomes" id="UP001595851"/>
    </source>
</evidence>
<feature type="region of interest" description="Disordered" evidence="1">
    <location>
        <begin position="72"/>
        <end position="112"/>
    </location>
</feature>